<dbReference type="InterPro" id="IPR051598">
    <property type="entry name" value="TSUP/Inactive_protease-like"/>
</dbReference>
<protein>
    <submittedName>
        <fullName evidence="6">Unannotated protein</fullName>
    </submittedName>
</protein>
<feature type="transmembrane region" description="Helical" evidence="5">
    <location>
        <begin position="231"/>
        <end position="249"/>
    </location>
</feature>
<evidence type="ECO:0000256" key="3">
    <source>
        <dbReference type="ARBA" id="ARBA00022989"/>
    </source>
</evidence>
<dbReference type="InterPro" id="IPR002781">
    <property type="entry name" value="TM_pro_TauE-like"/>
</dbReference>
<dbReference type="PANTHER" id="PTHR43701">
    <property type="entry name" value="MEMBRANE TRANSPORTER PROTEIN MJ0441-RELATED"/>
    <property type="match status" value="1"/>
</dbReference>
<keyword evidence="2 5" id="KW-0812">Transmembrane</keyword>
<evidence type="ECO:0000256" key="4">
    <source>
        <dbReference type="ARBA" id="ARBA00023136"/>
    </source>
</evidence>
<reference evidence="6" key="1">
    <citation type="submission" date="2020-05" db="EMBL/GenBank/DDBJ databases">
        <authorList>
            <person name="Chiriac C."/>
            <person name="Salcher M."/>
            <person name="Ghai R."/>
            <person name="Kavagutti S V."/>
        </authorList>
    </citation>
    <scope>NUCLEOTIDE SEQUENCE</scope>
</reference>
<proteinExistence type="predicted"/>
<dbReference type="EMBL" id="CAFBNE010000119">
    <property type="protein sequence ID" value="CAB4966133.1"/>
    <property type="molecule type" value="Genomic_DNA"/>
</dbReference>
<feature type="transmembrane region" description="Helical" evidence="5">
    <location>
        <begin position="32"/>
        <end position="60"/>
    </location>
</feature>
<feature type="transmembrane region" description="Helical" evidence="5">
    <location>
        <begin position="72"/>
        <end position="95"/>
    </location>
</feature>
<evidence type="ECO:0000256" key="2">
    <source>
        <dbReference type="ARBA" id="ARBA00022692"/>
    </source>
</evidence>
<evidence type="ECO:0000256" key="5">
    <source>
        <dbReference type="SAM" id="Phobius"/>
    </source>
</evidence>
<dbReference type="PANTHER" id="PTHR43701:SF12">
    <property type="entry name" value="MEMBRANE TRANSPORTER PROTEIN YTNM-RELATED"/>
    <property type="match status" value="1"/>
</dbReference>
<name>A0A6J7LHC0_9ZZZZ</name>
<feature type="transmembrane region" description="Helical" evidence="5">
    <location>
        <begin position="182"/>
        <end position="199"/>
    </location>
</feature>
<sequence>MTALLLIALAGFGAQLVDGSLGMGYGVTSSTLLIAIGLAPAAASASVHFAELGTTAVSAYSHIRLGNVDKTVLRRIAIPGAIGAFAGATVLAGLSTQAARPWASGLLLILGVYVLIRFSRYRTVTLRKGRPGTKLLIPLGLVGGFVDATGGGGWGPVTTPALMADGRMAPNRVVGTMNTAEFAVSLAASIGFIIALGFSALDWRILVPLLVGGVIAAPIAARVTHVLPMRIMGVAVGGLIIVTNSYTLLRATGTSGQTQGIVMACLLAGWAAAITVVSLQHRRARALASAT</sequence>
<dbReference type="AlphaFoldDB" id="A0A6J7LHC0"/>
<keyword evidence="4 5" id="KW-0472">Membrane</keyword>
<feature type="transmembrane region" description="Helical" evidence="5">
    <location>
        <begin position="101"/>
        <end position="118"/>
    </location>
</feature>
<evidence type="ECO:0000256" key="1">
    <source>
        <dbReference type="ARBA" id="ARBA00004141"/>
    </source>
</evidence>
<accession>A0A6J7LHC0</accession>
<evidence type="ECO:0000313" key="6">
    <source>
        <dbReference type="EMBL" id="CAB4966133.1"/>
    </source>
</evidence>
<feature type="transmembrane region" description="Helical" evidence="5">
    <location>
        <begin position="261"/>
        <end position="279"/>
    </location>
</feature>
<organism evidence="6">
    <name type="scientific">freshwater metagenome</name>
    <dbReference type="NCBI Taxonomy" id="449393"/>
    <lineage>
        <taxon>unclassified sequences</taxon>
        <taxon>metagenomes</taxon>
        <taxon>ecological metagenomes</taxon>
    </lineage>
</organism>
<dbReference type="Pfam" id="PF01925">
    <property type="entry name" value="TauE"/>
    <property type="match status" value="1"/>
</dbReference>
<comment type="subcellular location">
    <subcellularLocation>
        <location evidence="1">Membrane</location>
        <topology evidence="1">Multi-pass membrane protein</topology>
    </subcellularLocation>
</comment>
<feature type="transmembrane region" description="Helical" evidence="5">
    <location>
        <begin position="205"/>
        <end position="224"/>
    </location>
</feature>
<dbReference type="GO" id="GO:0016020">
    <property type="term" value="C:membrane"/>
    <property type="evidence" value="ECO:0007669"/>
    <property type="project" value="UniProtKB-SubCell"/>
</dbReference>
<keyword evidence="3 5" id="KW-1133">Transmembrane helix</keyword>
<gene>
    <name evidence="6" type="ORF">UFOPK3772_02762</name>
</gene>